<sequence length="110" mass="12045">MPDDYRVSVTAQKDPINRKITVTFNGGKGQENVLQMTAKVTRSDGTTEEKTITKPSGSTIRTGDTLEFAGTATQDRVEVWVTMDRALSPTGPSPDGERVFKVYDVLLPPK</sequence>
<feature type="region of interest" description="Disordered" evidence="1">
    <location>
        <begin position="42"/>
        <end position="63"/>
    </location>
</feature>
<reference evidence="2 3" key="1">
    <citation type="submission" date="2017-11" db="EMBL/GenBank/DDBJ databases">
        <title>Isolation and Characterization of Methanofollis Species from Methane Seep Offshore SW Taiwan.</title>
        <authorList>
            <person name="Teng N.-H."/>
            <person name="Lai M.-C."/>
            <person name="Chen S.-C."/>
        </authorList>
    </citation>
    <scope>NUCLEOTIDE SEQUENCE [LARGE SCALE GENOMIC DNA]</scope>
    <source>
        <strain evidence="2 3">FWC-SCC2</strain>
    </source>
</reference>
<proteinExistence type="predicted"/>
<organism evidence="2 3">
    <name type="scientific">Methanofollis fontis</name>
    <dbReference type="NCBI Taxonomy" id="2052832"/>
    <lineage>
        <taxon>Archaea</taxon>
        <taxon>Methanobacteriati</taxon>
        <taxon>Methanobacteriota</taxon>
        <taxon>Stenosarchaea group</taxon>
        <taxon>Methanomicrobia</taxon>
        <taxon>Methanomicrobiales</taxon>
        <taxon>Methanomicrobiaceae</taxon>
        <taxon>Methanofollis</taxon>
    </lineage>
</organism>
<feature type="compositionally biased region" description="Basic and acidic residues" evidence="1">
    <location>
        <begin position="42"/>
        <end position="52"/>
    </location>
</feature>
<accession>A0A483CU82</accession>
<feature type="compositionally biased region" description="Polar residues" evidence="1">
    <location>
        <begin position="53"/>
        <end position="62"/>
    </location>
</feature>
<dbReference type="Proteomes" id="UP000292580">
    <property type="component" value="Unassembled WGS sequence"/>
</dbReference>
<evidence type="ECO:0000313" key="2">
    <source>
        <dbReference type="EMBL" id="TAJ44864.1"/>
    </source>
</evidence>
<keyword evidence="3" id="KW-1185">Reference proteome</keyword>
<protein>
    <submittedName>
        <fullName evidence="2">Uncharacterized protein</fullName>
    </submittedName>
</protein>
<dbReference type="EMBL" id="PGCL01000002">
    <property type="protein sequence ID" value="TAJ44864.1"/>
    <property type="molecule type" value="Genomic_DNA"/>
</dbReference>
<evidence type="ECO:0000256" key="1">
    <source>
        <dbReference type="SAM" id="MobiDB-lite"/>
    </source>
</evidence>
<dbReference type="AlphaFoldDB" id="A0A483CU82"/>
<evidence type="ECO:0000313" key="3">
    <source>
        <dbReference type="Proteomes" id="UP000292580"/>
    </source>
</evidence>
<name>A0A483CU82_9EURY</name>
<gene>
    <name evidence="2" type="ORF">CUJ86_06150</name>
</gene>
<comment type="caution">
    <text evidence="2">The sequence shown here is derived from an EMBL/GenBank/DDBJ whole genome shotgun (WGS) entry which is preliminary data.</text>
</comment>